<dbReference type="Pfam" id="PF00248">
    <property type="entry name" value="Aldo_ket_red"/>
    <property type="match status" value="1"/>
</dbReference>
<comment type="caution">
    <text evidence="5">The sequence shown here is derived from an EMBL/GenBank/DDBJ whole genome shotgun (WGS) entry which is preliminary data.</text>
</comment>
<dbReference type="Gene3D" id="3.20.20.100">
    <property type="entry name" value="NADP-dependent oxidoreductase domain"/>
    <property type="match status" value="1"/>
</dbReference>
<keyword evidence="1" id="KW-0521">NADP</keyword>
<gene>
    <name evidence="5" type="ORF">CCHLO57077_00015789</name>
</gene>
<dbReference type="PANTHER" id="PTHR43364">
    <property type="entry name" value="NADH-SPECIFIC METHYLGLYOXAL REDUCTASE-RELATED"/>
    <property type="match status" value="1"/>
</dbReference>
<evidence type="ECO:0000259" key="4">
    <source>
        <dbReference type="Pfam" id="PF00248"/>
    </source>
</evidence>
<protein>
    <recommendedName>
        <fullName evidence="4">NADP-dependent oxidoreductase domain-containing protein</fullName>
    </recommendedName>
</protein>
<name>A0AA35LTD0_9HYPO</name>
<evidence type="ECO:0000256" key="3">
    <source>
        <dbReference type="ARBA" id="ARBA00038157"/>
    </source>
</evidence>
<reference evidence="5" key="1">
    <citation type="submission" date="2023-01" db="EMBL/GenBank/DDBJ databases">
        <authorList>
            <person name="Piombo E."/>
        </authorList>
    </citation>
    <scope>NUCLEOTIDE SEQUENCE</scope>
</reference>
<evidence type="ECO:0000256" key="1">
    <source>
        <dbReference type="ARBA" id="ARBA00022857"/>
    </source>
</evidence>
<evidence type="ECO:0000256" key="2">
    <source>
        <dbReference type="ARBA" id="ARBA00023002"/>
    </source>
</evidence>
<evidence type="ECO:0000313" key="5">
    <source>
        <dbReference type="EMBL" id="CAI6067644.1"/>
    </source>
</evidence>
<feature type="domain" description="NADP-dependent oxidoreductase" evidence="4">
    <location>
        <begin position="31"/>
        <end position="315"/>
    </location>
</feature>
<accession>A0AA35LTD0</accession>
<proteinExistence type="inferred from homology"/>
<dbReference type="InterPro" id="IPR050523">
    <property type="entry name" value="AKR_Detox_Biosynth"/>
</dbReference>
<dbReference type="SUPFAM" id="SSF51430">
    <property type="entry name" value="NAD(P)-linked oxidoreductase"/>
    <property type="match status" value="1"/>
</dbReference>
<dbReference type="EMBL" id="CABFNP030000627">
    <property type="protein sequence ID" value="CAI6067644.1"/>
    <property type="molecule type" value="Genomic_DNA"/>
</dbReference>
<evidence type="ECO:0000313" key="6">
    <source>
        <dbReference type="Proteomes" id="UP001160390"/>
    </source>
</evidence>
<dbReference type="GO" id="GO:0016491">
    <property type="term" value="F:oxidoreductase activity"/>
    <property type="evidence" value="ECO:0007669"/>
    <property type="project" value="UniProtKB-KW"/>
</dbReference>
<dbReference type="Proteomes" id="UP001160390">
    <property type="component" value="Unassembled WGS sequence"/>
</dbReference>
<sequence>MSNLMPLAPPPNSPLGRYRLLSPTASIRVSPLCLGGMSFGDVWKKYMGSCNKETTEGFLDHFYSQGGNFVDTSNNYQFQESEKWIGEWMKKTRWKGNEMILANFQGNGTKSLHLSANNSLENLQTDYIDLLYVHWWDFSVSIPELMQSLNHLVVSGKVLALGISDTPAWVVSKANEYARNHGLRQFSVYQGRWNASIRDLEREIIPMCREEGMGIVPWGVLGGGAFKTEEQRQKATSGGRKVEPTENDINVSRALESVAIRKNTIITNVAQVYVSSKTTYVFPLVGCRTVQHLKDNIDALSLRLNDEDIKEIDGAAPFDLGFPGNFLAPTYHLTGDVKPVFALAMGGTMDYVADPKHFSRE</sequence>
<dbReference type="InterPro" id="IPR023210">
    <property type="entry name" value="NADP_OxRdtase_dom"/>
</dbReference>
<dbReference type="PANTHER" id="PTHR43364:SF7">
    <property type="entry name" value="NADP-DEPENDENT OXIDOREDUCTASE DOMAIN-CONTAINING PROTEIN-RELATED"/>
    <property type="match status" value="1"/>
</dbReference>
<comment type="similarity">
    <text evidence="3">Belongs to the aldo/keto reductase family. Aldo/keto reductase 2 subfamily.</text>
</comment>
<dbReference type="AlphaFoldDB" id="A0AA35LTD0"/>
<keyword evidence="6" id="KW-1185">Reference proteome</keyword>
<organism evidence="5 6">
    <name type="scientific">Clonostachys chloroleuca</name>
    <dbReference type="NCBI Taxonomy" id="1926264"/>
    <lineage>
        <taxon>Eukaryota</taxon>
        <taxon>Fungi</taxon>
        <taxon>Dikarya</taxon>
        <taxon>Ascomycota</taxon>
        <taxon>Pezizomycotina</taxon>
        <taxon>Sordariomycetes</taxon>
        <taxon>Hypocreomycetidae</taxon>
        <taxon>Hypocreales</taxon>
        <taxon>Bionectriaceae</taxon>
        <taxon>Clonostachys</taxon>
    </lineage>
</organism>
<dbReference type="InterPro" id="IPR036812">
    <property type="entry name" value="NAD(P)_OxRdtase_dom_sf"/>
</dbReference>
<keyword evidence="2" id="KW-0560">Oxidoreductase</keyword>